<evidence type="ECO:0000313" key="3">
    <source>
        <dbReference type="Proteomes" id="UP001497522"/>
    </source>
</evidence>
<protein>
    <submittedName>
        <fullName evidence="2">Uncharacterized protein</fullName>
    </submittedName>
</protein>
<sequence>MSLFSFSSSSSSLDRSTPARSPARERARTRSRRRRWAKGGRVWRGGALSVSRVTRTFSDLLVVDCLSPDALELPYVSLDLASRAR</sequence>
<accession>A0ABP1B841</accession>
<keyword evidence="3" id="KW-1185">Reference proteome</keyword>
<name>A0ABP1B841_9BRYO</name>
<evidence type="ECO:0000256" key="1">
    <source>
        <dbReference type="SAM" id="MobiDB-lite"/>
    </source>
</evidence>
<reference evidence="2 3" key="1">
    <citation type="submission" date="2024-03" db="EMBL/GenBank/DDBJ databases">
        <authorList>
            <consortium name="ELIXIR-Norway"/>
            <consortium name="Elixir Norway"/>
        </authorList>
    </citation>
    <scope>NUCLEOTIDE SEQUENCE [LARGE SCALE GENOMIC DNA]</scope>
</reference>
<evidence type="ECO:0000313" key="2">
    <source>
        <dbReference type="EMBL" id="CAK9871183.1"/>
    </source>
</evidence>
<proteinExistence type="predicted"/>
<dbReference type="EMBL" id="OZ023703">
    <property type="protein sequence ID" value="CAK9871183.1"/>
    <property type="molecule type" value="Genomic_DNA"/>
</dbReference>
<feature type="compositionally biased region" description="Low complexity" evidence="1">
    <location>
        <begin position="1"/>
        <end position="21"/>
    </location>
</feature>
<gene>
    <name evidence="2" type="ORF">CSSPJE1EN2_LOCUS13851</name>
</gene>
<feature type="region of interest" description="Disordered" evidence="1">
    <location>
        <begin position="1"/>
        <end position="33"/>
    </location>
</feature>
<organism evidence="2 3">
    <name type="scientific">Sphagnum jensenii</name>
    <dbReference type="NCBI Taxonomy" id="128206"/>
    <lineage>
        <taxon>Eukaryota</taxon>
        <taxon>Viridiplantae</taxon>
        <taxon>Streptophyta</taxon>
        <taxon>Embryophyta</taxon>
        <taxon>Bryophyta</taxon>
        <taxon>Sphagnophytina</taxon>
        <taxon>Sphagnopsida</taxon>
        <taxon>Sphagnales</taxon>
        <taxon>Sphagnaceae</taxon>
        <taxon>Sphagnum</taxon>
    </lineage>
</organism>
<dbReference type="Proteomes" id="UP001497522">
    <property type="component" value="Chromosome 2"/>
</dbReference>